<sequence>MKANQKLRNDTNAQVNVVVGLVALLITIIIGVMVYFEVVGSVDELEERTEVFTGFSTPTGTADAVAGSNATVQIVTLSNSPYSTSNNTISVVCYNATGAIQSSPAITISGKEITIPAAPASG</sequence>
<evidence type="ECO:0000256" key="1">
    <source>
        <dbReference type="SAM" id="Phobius"/>
    </source>
</evidence>
<name>X1HX33_9ZZZZ</name>
<comment type="caution">
    <text evidence="2">The sequence shown here is derived from an EMBL/GenBank/DDBJ whole genome shotgun (WGS) entry which is preliminary data.</text>
</comment>
<proteinExistence type="predicted"/>
<dbReference type="EMBL" id="BARU01026090">
    <property type="protein sequence ID" value="GAH73997.1"/>
    <property type="molecule type" value="Genomic_DNA"/>
</dbReference>
<evidence type="ECO:0000313" key="2">
    <source>
        <dbReference type="EMBL" id="GAH73997.1"/>
    </source>
</evidence>
<organism evidence="2">
    <name type="scientific">marine sediment metagenome</name>
    <dbReference type="NCBI Taxonomy" id="412755"/>
    <lineage>
        <taxon>unclassified sequences</taxon>
        <taxon>metagenomes</taxon>
        <taxon>ecological metagenomes</taxon>
    </lineage>
</organism>
<feature type="non-terminal residue" evidence="2">
    <location>
        <position position="122"/>
    </location>
</feature>
<accession>X1HX33</accession>
<dbReference type="AlphaFoldDB" id="X1HX33"/>
<gene>
    <name evidence="2" type="ORF">S03H2_41956</name>
</gene>
<reference evidence="2" key="1">
    <citation type="journal article" date="2014" name="Front. Microbiol.">
        <title>High frequency of phylogenetically diverse reductive dehalogenase-homologous genes in deep subseafloor sedimentary metagenomes.</title>
        <authorList>
            <person name="Kawai M."/>
            <person name="Futagami T."/>
            <person name="Toyoda A."/>
            <person name="Takaki Y."/>
            <person name="Nishi S."/>
            <person name="Hori S."/>
            <person name="Arai W."/>
            <person name="Tsubouchi T."/>
            <person name="Morono Y."/>
            <person name="Uchiyama I."/>
            <person name="Ito T."/>
            <person name="Fujiyama A."/>
            <person name="Inagaki F."/>
            <person name="Takami H."/>
        </authorList>
    </citation>
    <scope>NUCLEOTIDE SEQUENCE</scope>
    <source>
        <strain evidence="2">Expedition CK06-06</strain>
    </source>
</reference>
<keyword evidence="1" id="KW-1133">Transmembrane helix</keyword>
<protein>
    <submittedName>
        <fullName evidence="2">Uncharacterized protein</fullName>
    </submittedName>
</protein>
<keyword evidence="1" id="KW-0812">Transmembrane</keyword>
<feature type="transmembrane region" description="Helical" evidence="1">
    <location>
        <begin position="12"/>
        <end position="36"/>
    </location>
</feature>
<keyword evidence="1" id="KW-0472">Membrane</keyword>